<evidence type="ECO:0000256" key="2">
    <source>
        <dbReference type="ARBA" id="ARBA00004401"/>
    </source>
</evidence>
<dbReference type="EMBL" id="BSBI01000017">
    <property type="protein sequence ID" value="GLF99000.1"/>
    <property type="molecule type" value="Genomic_DNA"/>
</dbReference>
<dbReference type="InterPro" id="IPR036286">
    <property type="entry name" value="LexA/Signal_pep-like_sf"/>
</dbReference>
<dbReference type="InterPro" id="IPR019758">
    <property type="entry name" value="Pept_S26A_signal_pept_1_CS"/>
</dbReference>
<dbReference type="NCBIfam" id="TIGR02227">
    <property type="entry name" value="sigpep_I_bact"/>
    <property type="match status" value="1"/>
</dbReference>
<evidence type="ECO:0000256" key="8">
    <source>
        <dbReference type="SAM" id="MobiDB-lite"/>
    </source>
</evidence>
<keyword evidence="7" id="KW-1133">Transmembrane helix</keyword>
<proteinExistence type="inferred from homology"/>
<dbReference type="InterPro" id="IPR019533">
    <property type="entry name" value="Peptidase_S26"/>
</dbReference>
<dbReference type="PROSITE" id="PS00761">
    <property type="entry name" value="SPASE_I_3"/>
    <property type="match status" value="1"/>
</dbReference>
<feature type="region of interest" description="Disordered" evidence="8">
    <location>
        <begin position="1"/>
        <end position="69"/>
    </location>
</feature>
<reference evidence="10 11" key="1">
    <citation type="submission" date="2022-10" db="EMBL/GenBank/DDBJ databases">
        <title>Draft genome sequence of Streptomyces sp. YSPA8.</title>
        <authorList>
            <person name="Moriuchi R."/>
            <person name="Dohra H."/>
            <person name="Yamamura H."/>
            <person name="Kodani S."/>
        </authorList>
    </citation>
    <scope>NUCLEOTIDE SEQUENCE [LARGE SCALE GENOMIC DNA]</scope>
    <source>
        <strain evidence="10 11">YSPA8</strain>
    </source>
</reference>
<evidence type="ECO:0000313" key="10">
    <source>
        <dbReference type="EMBL" id="GLF99000.1"/>
    </source>
</evidence>
<organism evidence="10 11">
    <name type="scientific">Streptomyces yaizuensis</name>
    <dbReference type="NCBI Taxonomy" id="2989713"/>
    <lineage>
        <taxon>Bacteria</taxon>
        <taxon>Bacillati</taxon>
        <taxon>Actinomycetota</taxon>
        <taxon>Actinomycetes</taxon>
        <taxon>Kitasatosporales</taxon>
        <taxon>Streptomycetaceae</taxon>
        <taxon>Streptomyces</taxon>
    </lineage>
</organism>
<dbReference type="Pfam" id="PF10502">
    <property type="entry name" value="Peptidase_S26"/>
    <property type="match status" value="1"/>
</dbReference>
<dbReference type="Proteomes" id="UP001291653">
    <property type="component" value="Unassembled WGS sequence"/>
</dbReference>
<dbReference type="SUPFAM" id="SSF51306">
    <property type="entry name" value="LexA/Signal peptidase"/>
    <property type="match status" value="1"/>
</dbReference>
<keyword evidence="7" id="KW-0472">Membrane</keyword>
<sequence>MDTTAMNTERASHSGPGGEDAPEGPGGPVGPVGSAGADGSGVRGGAPAAEPGGEPGAEPGRERHVGRRSWWRGGRPASWRGLLLQAVVVTLGVLLFSRFVVQPFQIPSGSMEPTLRTGDRVLVNKLAYGDDSPPRRGDLIVFDGEESFVHSGTAEENPVSGAAKGVLAAVGLMDSGESDFVKRVVGVGGDRVVCCDRSGRMSVNGVALDERSYLRPGDAPSEVPFDIVVPPGRLWVMGDHRSDSRDSRDLLGSPGGGMVPVERVVGRVDWIGWPVGRWSSVERGDVFARVPDAPAAGHAGAAGPEPGGAHG</sequence>
<evidence type="ECO:0000256" key="4">
    <source>
        <dbReference type="ARBA" id="ARBA00013208"/>
    </source>
</evidence>
<protein>
    <recommendedName>
        <fullName evidence="4 7">Signal peptidase I</fullName>
        <ecNumber evidence="4 7">3.4.21.89</ecNumber>
    </recommendedName>
</protein>
<evidence type="ECO:0000256" key="6">
    <source>
        <dbReference type="ARBA" id="ARBA00022801"/>
    </source>
</evidence>
<dbReference type="PANTHER" id="PTHR43390">
    <property type="entry name" value="SIGNAL PEPTIDASE I"/>
    <property type="match status" value="1"/>
</dbReference>
<keyword evidence="6 7" id="KW-0378">Hydrolase</keyword>
<evidence type="ECO:0000256" key="5">
    <source>
        <dbReference type="ARBA" id="ARBA00022670"/>
    </source>
</evidence>
<feature type="domain" description="Peptidase S26" evidence="9">
    <location>
        <begin position="83"/>
        <end position="273"/>
    </location>
</feature>
<dbReference type="PROSITE" id="PS00501">
    <property type="entry name" value="SPASE_I_1"/>
    <property type="match status" value="1"/>
</dbReference>
<dbReference type="PANTHER" id="PTHR43390:SF1">
    <property type="entry name" value="CHLOROPLAST PROCESSING PEPTIDASE"/>
    <property type="match status" value="1"/>
</dbReference>
<feature type="compositionally biased region" description="Low complexity" evidence="8">
    <location>
        <begin position="45"/>
        <end position="58"/>
    </location>
</feature>
<dbReference type="InterPro" id="IPR019756">
    <property type="entry name" value="Pept_S26A_signal_pept_1_Ser-AS"/>
</dbReference>
<dbReference type="RefSeq" id="WP_323450957.1">
    <property type="nucleotide sequence ID" value="NZ_BSBI01000017.1"/>
</dbReference>
<evidence type="ECO:0000313" key="11">
    <source>
        <dbReference type="Proteomes" id="UP001291653"/>
    </source>
</evidence>
<accession>A0ABQ5P8T5</accession>
<comment type="caution">
    <text evidence="10">The sequence shown here is derived from an EMBL/GenBank/DDBJ whole genome shotgun (WGS) entry which is preliminary data.</text>
</comment>
<dbReference type="EC" id="3.4.21.89" evidence="4 7"/>
<name>A0ABQ5P8T5_9ACTN</name>
<comment type="similarity">
    <text evidence="3 7">Belongs to the peptidase S26 family.</text>
</comment>
<evidence type="ECO:0000256" key="1">
    <source>
        <dbReference type="ARBA" id="ARBA00000677"/>
    </source>
</evidence>
<dbReference type="CDD" id="cd06530">
    <property type="entry name" value="S26_SPase_I"/>
    <property type="match status" value="1"/>
</dbReference>
<evidence type="ECO:0000256" key="3">
    <source>
        <dbReference type="ARBA" id="ARBA00009370"/>
    </source>
</evidence>
<feature type="transmembrane region" description="Helical" evidence="7">
    <location>
        <begin position="82"/>
        <end position="101"/>
    </location>
</feature>
<keyword evidence="5 7" id="KW-0645">Protease</keyword>
<comment type="subcellular location">
    <subcellularLocation>
        <location evidence="2">Cell membrane</location>
        <topology evidence="2">Single-pass type II membrane protein</topology>
    </subcellularLocation>
    <subcellularLocation>
        <location evidence="7">Membrane</location>
        <topology evidence="7">Single-pass type II membrane protein</topology>
    </subcellularLocation>
</comment>
<dbReference type="PRINTS" id="PR00727">
    <property type="entry name" value="LEADERPTASE"/>
</dbReference>
<evidence type="ECO:0000256" key="7">
    <source>
        <dbReference type="RuleBase" id="RU362042"/>
    </source>
</evidence>
<keyword evidence="11" id="KW-1185">Reference proteome</keyword>
<keyword evidence="7" id="KW-0812">Transmembrane</keyword>
<dbReference type="InterPro" id="IPR000223">
    <property type="entry name" value="Pept_S26A_signal_pept_1"/>
</dbReference>
<evidence type="ECO:0000259" key="9">
    <source>
        <dbReference type="Pfam" id="PF10502"/>
    </source>
</evidence>
<gene>
    <name evidence="10" type="primary">lepB</name>
    <name evidence="10" type="ORF">SYYSPA8_31905</name>
</gene>
<comment type="catalytic activity">
    <reaction evidence="1 7">
        <text>Cleavage of hydrophobic, N-terminal signal or leader sequences from secreted and periplasmic proteins.</text>
        <dbReference type="EC" id="3.4.21.89"/>
    </reaction>
</comment>
<dbReference type="Gene3D" id="2.10.109.10">
    <property type="entry name" value="Umud Fragment, subunit A"/>
    <property type="match status" value="1"/>
</dbReference>